<keyword evidence="2" id="KW-1185">Reference proteome</keyword>
<gene>
    <name evidence="1" type="ORF">RRG08_030884</name>
</gene>
<reference evidence="1" key="1">
    <citation type="journal article" date="2023" name="G3 (Bethesda)">
        <title>A reference genome for the long-term kleptoplast-retaining sea slug Elysia crispata morphotype clarki.</title>
        <authorList>
            <person name="Eastman K.E."/>
            <person name="Pendleton A.L."/>
            <person name="Shaikh M.A."/>
            <person name="Suttiyut T."/>
            <person name="Ogas R."/>
            <person name="Tomko P."/>
            <person name="Gavelis G."/>
            <person name="Widhalm J.R."/>
            <person name="Wisecaver J.H."/>
        </authorList>
    </citation>
    <scope>NUCLEOTIDE SEQUENCE</scope>
    <source>
        <strain evidence="1">ECLA1</strain>
    </source>
</reference>
<sequence length="107" mass="12113">MPTSKINLQAWGMLQLPALTHLVPGDNQADTFLSLDQSNGLVLWHHRSRSVDTCKLLLPFTLFTYTELYGTGVIDAEKELFEMVPASDYFVSRRKIRKGGKEDKSLN</sequence>
<evidence type="ECO:0000313" key="1">
    <source>
        <dbReference type="EMBL" id="KAK3709207.1"/>
    </source>
</evidence>
<proteinExistence type="predicted"/>
<dbReference type="AlphaFoldDB" id="A0AAE0XU57"/>
<name>A0AAE0XU57_9GAST</name>
<evidence type="ECO:0000313" key="2">
    <source>
        <dbReference type="Proteomes" id="UP001283361"/>
    </source>
</evidence>
<accession>A0AAE0XU57</accession>
<protein>
    <submittedName>
        <fullName evidence="1">Uncharacterized protein</fullName>
    </submittedName>
</protein>
<organism evidence="1 2">
    <name type="scientific">Elysia crispata</name>
    <name type="common">lettuce slug</name>
    <dbReference type="NCBI Taxonomy" id="231223"/>
    <lineage>
        <taxon>Eukaryota</taxon>
        <taxon>Metazoa</taxon>
        <taxon>Spiralia</taxon>
        <taxon>Lophotrochozoa</taxon>
        <taxon>Mollusca</taxon>
        <taxon>Gastropoda</taxon>
        <taxon>Heterobranchia</taxon>
        <taxon>Euthyneura</taxon>
        <taxon>Panpulmonata</taxon>
        <taxon>Sacoglossa</taxon>
        <taxon>Placobranchoidea</taxon>
        <taxon>Plakobranchidae</taxon>
        <taxon>Elysia</taxon>
    </lineage>
</organism>
<dbReference type="EMBL" id="JAWDGP010007673">
    <property type="protein sequence ID" value="KAK3709207.1"/>
    <property type="molecule type" value="Genomic_DNA"/>
</dbReference>
<dbReference type="Proteomes" id="UP001283361">
    <property type="component" value="Unassembled WGS sequence"/>
</dbReference>
<comment type="caution">
    <text evidence="1">The sequence shown here is derived from an EMBL/GenBank/DDBJ whole genome shotgun (WGS) entry which is preliminary data.</text>
</comment>